<comment type="caution">
    <text evidence="3">The sequence shown here is derived from an EMBL/GenBank/DDBJ whole genome shotgun (WGS) entry which is preliminary data.</text>
</comment>
<feature type="compositionally biased region" description="Polar residues" evidence="1">
    <location>
        <begin position="77"/>
        <end position="91"/>
    </location>
</feature>
<dbReference type="OrthoDB" id="4188860at2759"/>
<feature type="region of interest" description="Disordered" evidence="1">
    <location>
        <begin position="68"/>
        <end position="99"/>
    </location>
</feature>
<evidence type="ECO:0000313" key="3">
    <source>
        <dbReference type="EMBL" id="OJD12114.1"/>
    </source>
</evidence>
<gene>
    <name evidence="3" type="ORF">AJ78_07235</name>
</gene>
<dbReference type="InterPro" id="IPR001005">
    <property type="entry name" value="SANT/Myb"/>
</dbReference>
<feature type="region of interest" description="Disordered" evidence="1">
    <location>
        <begin position="300"/>
        <end position="320"/>
    </location>
</feature>
<feature type="compositionally biased region" description="Basic and acidic residues" evidence="1">
    <location>
        <begin position="300"/>
        <end position="319"/>
    </location>
</feature>
<dbReference type="Proteomes" id="UP000182235">
    <property type="component" value="Unassembled WGS sequence"/>
</dbReference>
<evidence type="ECO:0000256" key="1">
    <source>
        <dbReference type="SAM" id="MobiDB-lite"/>
    </source>
</evidence>
<feature type="domain" description="Myb-like" evidence="2">
    <location>
        <begin position="400"/>
        <end position="435"/>
    </location>
</feature>
<accession>A0A1J9P870</accession>
<feature type="region of interest" description="Disordered" evidence="1">
    <location>
        <begin position="139"/>
        <end position="159"/>
    </location>
</feature>
<feature type="compositionally biased region" description="Basic and acidic residues" evidence="1">
    <location>
        <begin position="147"/>
        <end position="159"/>
    </location>
</feature>
<protein>
    <recommendedName>
        <fullName evidence="2">Myb-like domain-containing protein</fullName>
    </recommendedName>
</protein>
<evidence type="ECO:0000259" key="2">
    <source>
        <dbReference type="PROSITE" id="PS50090"/>
    </source>
</evidence>
<dbReference type="EMBL" id="LGRN01000446">
    <property type="protein sequence ID" value="OJD12114.1"/>
    <property type="molecule type" value="Genomic_DNA"/>
</dbReference>
<organism evidence="3 4">
    <name type="scientific">Emergomyces pasteurianus Ep9510</name>
    <dbReference type="NCBI Taxonomy" id="1447872"/>
    <lineage>
        <taxon>Eukaryota</taxon>
        <taxon>Fungi</taxon>
        <taxon>Dikarya</taxon>
        <taxon>Ascomycota</taxon>
        <taxon>Pezizomycotina</taxon>
        <taxon>Eurotiomycetes</taxon>
        <taxon>Eurotiomycetidae</taxon>
        <taxon>Onygenales</taxon>
        <taxon>Ajellomycetaceae</taxon>
        <taxon>Emergomyces</taxon>
    </lineage>
</organism>
<dbReference type="AlphaFoldDB" id="A0A1J9P870"/>
<evidence type="ECO:0000313" key="4">
    <source>
        <dbReference type="Proteomes" id="UP000182235"/>
    </source>
</evidence>
<name>A0A1J9P870_9EURO</name>
<keyword evidence="4" id="KW-1185">Reference proteome</keyword>
<sequence length="435" mass="48595">MNFINYSLLHPEPKTLKAHWHHFPSAGLTPKTLPFKPIRLHHQPSLPSLPARSNHFFCVQSTSLATSLSSQFPPAPSQTHPLSNRLPSSTSLHKHRSYQQNQSPIVLLNDFDRVFDENGIVDGFVESEATDLTTDIISCSDGGAEDETWKGRNQEQEKDASAALESFSSAMAPRPALVPERLGDGTSITLPASEEHPGLMELNRETDGTRNHEWSHSSPDAPIMIEAEMRTENISAARGSTSSACSPELYRHKCETVAHKTAQRETAPSGPHCLFEAEPMQSMVAVVVPSISRCHREDAATLRGDESGKHVERAPRSRESVAVTDRSVSSTSSQSVASTGGFQFEHALNPRLLSPEDIFALVSAFVQKLLDLRRDSSTDTWRTMVQTESVSVGEDQRIMKPDRKRSRWTREEDDRLKNLKTRGWCWWEIEQQFPL</sequence>
<dbReference type="VEuPathDB" id="FungiDB:AJ78_07235"/>
<reference evidence="3 4" key="1">
    <citation type="submission" date="2015-07" db="EMBL/GenBank/DDBJ databases">
        <title>Emmonsia species relationships and genome sequence.</title>
        <authorList>
            <consortium name="The Broad Institute Genomics Platform"/>
            <person name="Cuomo C.A."/>
            <person name="Munoz J.F."/>
            <person name="Imamovic A."/>
            <person name="Priest M.E."/>
            <person name="Young S."/>
            <person name="Clay O.K."/>
            <person name="McEwen J.G."/>
        </authorList>
    </citation>
    <scope>NUCLEOTIDE SEQUENCE [LARGE SCALE GENOMIC DNA]</scope>
    <source>
        <strain evidence="3 4">UAMH 9510</strain>
    </source>
</reference>
<dbReference type="PROSITE" id="PS50090">
    <property type="entry name" value="MYB_LIKE"/>
    <property type="match status" value="1"/>
</dbReference>
<proteinExistence type="predicted"/>